<sequence length="143" mass="15905">MKMANYQYPATIESNGEGGFIASFRDVPEAITEAWDLEELKNNARDALITAIDFYIEDGRVFPPASDLQTGDLAVDLPASVVAKVMLLNTMVKSNVRPADLARKMNIKPQEVTRITDIRHATKIDTIQNAFRALGKDLVLELR</sequence>
<protein>
    <submittedName>
        <fullName evidence="1">Type II toxin-antitoxin system HicB family antitoxin</fullName>
    </submittedName>
</protein>
<accession>A0A6I3S2N9</accession>
<proteinExistence type="predicted"/>
<evidence type="ECO:0000313" key="1">
    <source>
        <dbReference type="EMBL" id="MTU43969.1"/>
    </source>
</evidence>
<dbReference type="InterPro" id="IPR035069">
    <property type="entry name" value="TTHA1013/TTHA0281-like"/>
</dbReference>
<dbReference type="AlphaFoldDB" id="A0A6I3S2N9"/>
<evidence type="ECO:0000313" key="2">
    <source>
        <dbReference type="Proteomes" id="UP000462362"/>
    </source>
</evidence>
<name>A0A6I3S2N9_9BURK</name>
<dbReference type="RefSeq" id="WP_155165382.1">
    <property type="nucleotide sequence ID" value="NZ_CAMLVM010000019.1"/>
</dbReference>
<reference evidence="1 2" key="1">
    <citation type="journal article" date="2019" name="Nat. Med.">
        <title>A library of human gut bacterial isolates paired with longitudinal multiomics data enables mechanistic microbiome research.</title>
        <authorList>
            <person name="Poyet M."/>
            <person name="Groussin M."/>
            <person name="Gibbons S.M."/>
            <person name="Avila-Pacheco J."/>
            <person name="Jiang X."/>
            <person name="Kearney S.M."/>
            <person name="Perrotta A.R."/>
            <person name="Berdy B."/>
            <person name="Zhao S."/>
            <person name="Lieberman T.D."/>
            <person name="Swanson P.K."/>
            <person name="Smith M."/>
            <person name="Roesemann S."/>
            <person name="Alexander J.E."/>
            <person name="Rich S.A."/>
            <person name="Livny J."/>
            <person name="Vlamakis H."/>
            <person name="Clish C."/>
            <person name="Bullock K."/>
            <person name="Deik A."/>
            <person name="Scott J."/>
            <person name="Pierce K.A."/>
            <person name="Xavier R.J."/>
            <person name="Alm E.J."/>
        </authorList>
    </citation>
    <scope>NUCLEOTIDE SEQUENCE [LARGE SCALE GENOMIC DNA]</scope>
    <source>
        <strain evidence="1 2">BIOML-A2</strain>
    </source>
</reference>
<dbReference type="SUPFAM" id="SSF143100">
    <property type="entry name" value="TTHA1013/TTHA0281-like"/>
    <property type="match status" value="1"/>
</dbReference>
<gene>
    <name evidence="1" type="ORF">GMD42_10170</name>
</gene>
<dbReference type="Proteomes" id="UP000462362">
    <property type="component" value="Unassembled WGS sequence"/>
</dbReference>
<comment type="caution">
    <text evidence="1">The sequence shown here is derived from an EMBL/GenBank/DDBJ whole genome shotgun (WGS) entry which is preliminary data.</text>
</comment>
<dbReference type="EMBL" id="WNCL01000038">
    <property type="protein sequence ID" value="MTU43969.1"/>
    <property type="molecule type" value="Genomic_DNA"/>
</dbReference>
<dbReference type="Gene3D" id="3.30.160.250">
    <property type="match status" value="1"/>
</dbReference>
<organism evidence="1 2">
    <name type="scientific">Parasutterella excrementihominis</name>
    <dbReference type="NCBI Taxonomy" id="487175"/>
    <lineage>
        <taxon>Bacteria</taxon>
        <taxon>Pseudomonadati</taxon>
        <taxon>Pseudomonadota</taxon>
        <taxon>Betaproteobacteria</taxon>
        <taxon>Burkholderiales</taxon>
        <taxon>Sutterellaceae</taxon>
        <taxon>Parasutterella</taxon>
    </lineage>
</organism>